<dbReference type="Proteomes" id="UP001519272">
    <property type="component" value="Unassembled WGS sequence"/>
</dbReference>
<reference evidence="1 2" key="1">
    <citation type="submission" date="2021-03" db="EMBL/GenBank/DDBJ databases">
        <title>Genomic Encyclopedia of Type Strains, Phase IV (KMG-IV): sequencing the most valuable type-strain genomes for metagenomic binning, comparative biology and taxonomic classification.</title>
        <authorList>
            <person name="Goeker M."/>
        </authorList>
    </citation>
    <scope>NUCLEOTIDE SEQUENCE [LARGE SCALE GENOMIC DNA]</scope>
    <source>
        <strain evidence="1 2">DSM 14349</strain>
    </source>
</reference>
<name>A0ABS4FYZ1_9BACL</name>
<dbReference type="EMBL" id="JAGGKG010000037">
    <property type="protein sequence ID" value="MBP1907791.1"/>
    <property type="molecule type" value="Genomic_DNA"/>
</dbReference>
<evidence type="ECO:0000313" key="1">
    <source>
        <dbReference type="EMBL" id="MBP1907791.1"/>
    </source>
</evidence>
<keyword evidence="2" id="KW-1185">Reference proteome</keyword>
<organism evidence="1 2">
    <name type="scientific">Paenibacillus turicensis</name>
    <dbReference type="NCBI Taxonomy" id="160487"/>
    <lineage>
        <taxon>Bacteria</taxon>
        <taxon>Bacillati</taxon>
        <taxon>Bacillota</taxon>
        <taxon>Bacilli</taxon>
        <taxon>Bacillales</taxon>
        <taxon>Paenibacillaceae</taxon>
        <taxon>Paenibacillus</taxon>
    </lineage>
</organism>
<evidence type="ECO:0000313" key="2">
    <source>
        <dbReference type="Proteomes" id="UP001519272"/>
    </source>
</evidence>
<proteinExistence type="predicted"/>
<protein>
    <submittedName>
        <fullName evidence="1">Uncharacterized protein</fullName>
    </submittedName>
</protein>
<dbReference type="RefSeq" id="WP_210091367.1">
    <property type="nucleotide sequence ID" value="NZ_JAGGKG010000037.1"/>
</dbReference>
<comment type="caution">
    <text evidence="1">The sequence shown here is derived from an EMBL/GenBank/DDBJ whole genome shotgun (WGS) entry which is preliminary data.</text>
</comment>
<gene>
    <name evidence="1" type="ORF">J2Z32_004480</name>
</gene>
<sequence length="215" mass="25185">MKQSKYYEINEEQARQARDMWSFTEYVAGSATEDYKQSVNAAYEIVDDVPDHAQEKALYYADMYAKKLADNINKGFRIELMCPSVMISGAGNFPMRKKEKQNAARERNYAEYERIKGYVDKIKWLKNSKAVEQSDQPNKEYDLKYFKVIENAEINRLQIVFDGKPNDDVRTIIKSNGYKWSPKNQTWQRQLTDNARASVEKVERCIKTLEDGDKE</sequence>
<accession>A0ABS4FYZ1</accession>